<dbReference type="RefSeq" id="WP_005872645.1">
    <property type="nucleotide sequence ID" value="NZ_AKFS01000299.1"/>
</dbReference>
<evidence type="ECO:0000313" key="2">
    <source>
        <dbReference type="EMBL" id="EJF35835.1"/>
    </source>
</evidence>
<feature type="compositionally biased region" description="Basic and acidic residues" evidence="1">
    <location>
        <begin position="243"/>
        <end position="256"/>
    </location>
</feature>
<accession>J1GS69</accession>
<organism evidence="2 3">
    <name type="scientific">Schaalia georgiae F0490</name>
    <dbReference type="NCBI Taxonomy" id="1125717"/>
    <lineage>
        <taxon>Bacteria</taxon>
        <taxon>Bacillati</taxon>
        <taxon>Actinomycetota</taxon>
        <taxon>Actinomycetes</taxon>
        <taxon>Actinomycetales</taxon>
        <taxon>Actinomycetaceae</taxon>
        <taxon>Schaalia</taxon>
    </lineage>
</organism>
<feature type="region of interest" description="Disordered" evidence="1">
    <location>
        <begin position="191"/>
        <end position="218"/>
    </location>
</feature>
<dbReference type="InterPro" id="IPR036390">
    <property type="entry name" value="WH_DNA-bd_sf"/>
</dbReference>
<sequence length="356" mass="39660">MSIDVVIEWDTFEDSVPAVPPVVSVPKVESVAARAAVREATAQRRRQRARRLHAGMGLRRILTALSHIGWGPMRGHEFGCSRAILEALSLMMHAAKADYTASIDTTRLQIAKRASCDPRTVTRCMAWMEDAGVVEWHRGGIVNGAPRAGVVRVVKRTLVEWVLAYRTASDAEDARRNAETRLRIQRYRLFRNRPRRPEAAPSNGGSQAAKTRAGAHGDTVPTLPAINGRGGYAPAVPSNDPSVPRKETPAMKRKNEPPSYFKYLAPSCAHGAPTPERCSACQYEAMLHLEAVKAASARAAERLRHEAERPASWETEWPPEYIAYMRRKYPDATWKQWARLQFSDPEAKRLAKGLAR</sequence>
<evidence type="ECO:0000256" key="1">
    <source>
        <dbReference type="SAM" id="MobiDB-lite"/>
    </source>
</evidence>
<name>J1GS69_9ACTO</name>
<dbReference type="SUPFAM" id="SSF46785">
    <property type="entry name" value="Winged helix' DNA-binding domain"/>
    <property type="match status" value="1"/>
</dbReference>
<protein>
    <submittedName>
        <fullName evidence="2">Uncharacterized protein</fullName>
    </submittedName>
</protein>
<keyword evidence="3" id="KW-1185">Reference proteome</keyword>
<reference evidence="2 3" key="1">
    <citation type="submission" date="2012-05" db="EMBL/GenBank/DDBJ databases">
        <authorList>
            <person name="Harkins D.M."/>
            <person name="Madupu R."/>
            <person name="Durkin A.S."/>
            <person name="Torralba M."/>
            <person name="Methe B."/>
            <person name="Sutton G.G."/>
            <person name="Nelson K.E."/>
        </authorList>
    </citation>
    <scope>NUCLEOTIDE SEQUENCE [LARGE SCALE GENOMIC DNA]</scope>
    <source>
        <strain evidence="2 3">F0490</strain>
    </source>
</reference>
<gene>
    <name evidence="2" type="ORF">HMPREF1317_0302</name>
</gene>
<proteinExistence type="predicted"/>
<evidence type="ECO:0000313" key="3">
    <source>
        <dbReference type="Proteomes" id="UP000004578"/>
    </source>
</evidence>
<dbReference type="Proteomes" id="UP000004578">
    <property type="component" value="Unassembled WGS sequence"/>
</dbReference>
<dbReference type="PATRIC" id="fig|1125717.3.peg.1900"/>
<dbReference type="OrthoDB" id="3268848at2"/>
<feature type="region of interest" description="Disordered" evidence="1">
    <location>
        <begin position="232"/>
        <end position="256"/>
    </location>
</feature>
<dbReference type="EMBL" id="AKFS01000299">
    <property type="protein sequence ID" value="EJF35835.1"/>
    <property type="molecule type" value="Genomic_DNA"/>
</dbReference>
<dbReference type="AlphaFoldDB" id="J1GS69"/>
<comment type="caution">
    <text evidence="2">The sequence shown here is derived from an EMBL/GenBank/DDBJ whole genome shotgun (WGS) entry which is preliminary data.</text>
</comment>